<accession>A0A813GCW8</accession>
<dbReference type="EMBL" id="CAJNNV010027559">
    <property type="protein sequence ID" value="CAE8620707.1"/>
    <property type="molecule type" value="Genomic_DNA"/>
</dbReference>
<organism evidence="2 3">
    <name type="scientific">Polarella glacialis</name>
    <name type="common">Dinoflagellate</name>
    <dbReference type="NCBI Taxonomy" id="89957"/>
    <lineage>
        <taxon>Eukaryota</taxon>
        <taxon>Sar</taxon>
        <taxon>Alveolata</taxon>
        <taxon>Dinophyceae</taxon>
        <taxon>Suessiales</taxon>
        <taxon>Suessiaceae</taxon>
        <taxon>Polarella</taxon>
    </lineage>
</organism>
<sequence>ELAGLMATAGPLALGSLSASPRVVLRTLPFVHLLLVASRGAHASLRNLPHALMKLIMDLSAPIDGETLRAGVAEASQARSQFGGGHDPDPGEKMPATWVALPEDPIEEI</sequence>
<evidence type="ECO:0000313" key="3">
    <source>
        <dbReference type="Proteomes" id="UP000654075"/>
    </source>
</evidence>
<feature type="non-terminal residue" evidence="2">
    <location>
        <position position="1"/>
    </location>
</feature>
<dbReference type="Proteomes" id="UP000654075">
    <property type="component" value="Unassembled WGS sequence"/>
</dbReference>
<reference evidence="2" key="1">
    <citation type="submission" date="2021-02" db="EMBL/GenBank/DDBJ databases">
        <authorList>
            <person name="Dougan E. K."/>
            <person name="Rhodes N."/>
            <person name="Thang M."/>
            <person name="Chan C."/>
        </authorList>
    </citation>
    <scope>NUCLEOTIDE SEQUENCE</scope>
</reference>
<protein>
    <submittedName>
        <fullName evidence="2">Uncharacterized protein</fullName>
    </submittedName>
</protein>
<keyword evidence="3" id="KW-1185">Reference proteome</keyword>
<evidence type="ECO:0000313" key="2">
    <source>
        <dbReference type="EMBL" id="CAE8620707.1"/>
    </source>
</evidence>
<feature type="region of interest" description="Disordered" evidence="1">
    <location>
        <begin position="76"/>
        <end position="109"/>
    </location>
</feature>
<name>A0A813GCW8_POLGL</name>
<proteinExistence type="predicted"/>
<evidence type="ECO:0000256" key="1">
    <source>
        <dbReference type="SAM" id="MobiDB-lite"/>
    </source>
</evidence>
<dbReference type="OrthoDB" id="448785at2759"/>
<comment type="caution">
    <text evidence="2">The sequence shown here is derived from an EMBL/GenBank/DDBJ whole genome shotgun (WGS) entry which is preliminary data.</text>
</comment>
<dbReference type="AlphaFoldDB" id="A0A813GCW8"/>
<gene>
    <name evidence="2" type="ORF">PGLA1383_LOCUS38248</name>
</gene>